<dbReference type="PANTHER" id="PTHR33937:SF2">
    <property type="entry name" value="DINITROGENASE IRON-MOLYBDENUM COFACTOR BIOSYNTHESIS DOMAIN-CONTAINING PROTEIN"/>
    <property type="match status" value="1"/>
</dbReference>
<dbReference type="SUPFAM" id="SSF53146">
    <property type="entry name" value="Nitrogenase accessory factor-like"/>
    <property type="match status" value="1"/>
</dbReference>
<dbReference type="Gene3D" id="3.30.420.130">
    <property type="entry name" value="Dinitrogenase iron-molybdenum cofactor biosynthesis domain"/>
    <property type="match status" value="1"/>
</dbReference>
<dbReference type="Pfam" id="PF02579">
    <property type="entry name" value="Nitro_FeMo-Co"/>
    <property type="match status" value="1"/>
</dbReference>
<dbReference type="InterPro" id="IPR003731">
    <property type="entry name" value="Di-Nase_FeMo-co_biosynth"/>
</dbReference>
<sequence length="112" mass="12383">MSYKVAVASNDGKFVNEHFGRAEKFMIYEIYDDGTYKFLETRDSSISCIGEGNNQNARSKVIDLISDVKAVLVANVGPGAIDDLINNNIKPYATSFDIDSALNELIKLDNKN</sequence>
<comment type="caution">
    <text evidence="2">The sequence shown here is derived from an EMBL/GenBank/DDBJ whole genome shotgun (WGS) entry which is preliminary data.</text>
</comment>
<organism evidence="2 3">
    <name type="scientific">Methanobrevibacter arboriphilus</name>
    <dbReference type="NCBI Taxonomy" id="39441"/>
    <lineage>
        <taxon>Archaea</taxon>
        <taxon>Methanobacteriati</taxon>
        <taxon>Methanobacteriota</taxon>
        <taxon>Methanomada group</taxon>
        <taxon>Methanobacteria</taxon>
        <taxon>Methanobacteriales</taxon>
        <taxon>Methanobacteriaceae</taxon>
        <taxon>Methanobrevibacter</taxon>
    </lineage>
</organism>
<dbReference type="RefSeq" id="WP_278523168.1">
    <property type="nucleotide sequence ID" value="NZ_JADIIN010000052.1"/>
</dbReference>
<accession>A0A843AIK6</accession>
<reference evidence="2" key="1">
    <citation type="submission" date="2020-10" db="EMBL/GenBank/DDBJ databases">
        <title>Dehalococcoides mccartyi of a TCE/Cr reducing biochatode.</title>
        <authorList>
            <person name="Matturro B."/>
        </authorList>
    </citation>
    <scope>NUCLEOTIDE SEQUENCE</scope>
    <source>
        <strain evidence="2">Bin4</strain>
    </source>
</reference>
<name>A0A843AIK6_METAZ</name>
<proteinExistence type="predicted"/>
<gene>
    <name evidence="2" type="ORF">ISP01_06280</name>
</gene>
<dbReference type="EMBL" id="JADIIN010000052">
    <property type="protein sequence ID" value="MBF4468996.1"/>
    <property type="molecule type" value="Genomic_DNA"/>
</dbReference>
<evidence type="ECO:0000259" key="1">
    <source>
        <dbReference type="Pfam" id="PF02579"/>
    </source>
</evidence>
<dbReference type="AlphaFoldDB" id="A0A843AIK6"/>
<dbReference type="PANTHER" id="PTHR33937">
    <property type="entry name" value="IRON-MOLYBDENUM PROTEIN-RELATED-RELATED"/>
    <property type="match status" value="1"/>
</dbReference>
<protein>
    <submittedName>
        <fullName evidence="2">Dinitrogenase iron-molybdenum cofactor biosynthesis protein</fullName>
    </submittedName>
</protein>
<evidence type="ECO:0000313" key="3">
    <source>
        <dbReference type="Proteomes" id="UP000658733"/>
    </source>
</evidence>
<dbReference type="InterPro" id="IPR051840">
    <property type="entry name" value="NifX/NifY_domain"/>
</dbReference>
<feature type="domain" description="Dinitrogenase iron-molybdenum cofactor biosynthesis" evidence="1">
    <location>
        <begin position="11"/>
        <end position="106"/>
    </location>
</feature>
<dbReference type="InterPro" id="IPR036105">
    <property type="entry name" value="DiNase_FeMo-co_biosyn_sf"/>
</dbReference>
<dbReference type="Proteomes" id="UP000658733">
    <property type="component" value="Unassembled WGS sequence"/>
</dbReference>
<evidence type="ECO:0000313" key="2">
    <source>
        <dbReference type="EMBL" id="MBF4468996.1"/>
    </source>
</evidence>